<dbReference type="RefSeq" id="WP_266013433.1">
    <property type="nucleotide sequence ID" value="NZ_JAPFQP010000003.1"/>
</dbReference>
<dbReference type="Pfam" id="PF07666">
    <property type="entry name" value="MpPF26"/>
    <property type="match status" value="1"/>
</dbReference>
<dbReference type="InterPro" id="IPR011655">
    <property type="entry name" value="MpPF26"/>
</dbReference>
<proteinExistence type="predicted"/>
<gene>
    <name evidence="2" type="ORF">OO016_10550</name>
</gene>
<dbReference type="EMBL" id="JAPFQP010000003">
    <property type="protein sequence ID" value="MCX2720040.1"/>
    <property type="molecule type" value="Genomic_DNA"/>
</dbReference>
<protein>
    <submittedName>
        <fullName evidence="2">CCC motif membrane protein</fullName>
    </submittedName>
</protein>
<name>A0AAE3MLJ0_9FLAO</name>
<evidence type="ECO:0000256" key="1">
    <source>
        <dbReference type="SAM" id="Phobius"/>
    </source>
</evidence>
<keyword evidence="1" id="KW-0472">Membrane</keyword>
<comment type="caution">
    <text evidence="2">The sequence shown here is derived from an EMBL/GenBank/DDBJ whole genome shotgun (WGS) entry which is preliminary data.</text>
</comment>
<dbReference type="Proteomes" id="UP001207116">
    <property type="component" value="Unassembled WGS sequence"/>
</dbReference>
<dbReference type="AlphaFoldDB" id="A0AAE3MLJ0"/>
<keyword evidence="3" id="KW-1185">Reference proteome</keyword>
<accession>A0AAE3MLJ0</accession>
<reference evidence="2" key="1">
    <citation type="submission" date="2022-11" db="EMBL/GenBank/DDBJ databases">
        <title>The characterization of three novel Bacteroidetes species and genomic analysis of their roles in tidal elemental geochemical cycles.</title>
        <authorList>
            <person name="Ma K.-J."/>
        </authorList>
    </citation>
    <scope>NUCLEOTIDE SEQUENCE</scope>
    <source>
        <strain evidence="2">M415</strain>
    </source>
</reference>
<keyword evidence="1" id="KW-1133">Transmembrane helix</keyword>
<keyword evidence="1" id="KW-0812">Transmembrane</keyword>
<dbReference type="GO" id="GO:0016020">
    <property type="term" value="C:membrane"/>
    <property type="evidence" value="ECO:0007669"/>
    <property type="project" value="UniProtKB-SubCell"/>
</dbReference>
<feature type="transmembrane region" description="Helical" evidence="1">
    <location>
        <begin position="12"/>
        <end position="41"/>
    </location>
</feature>
<evidence type="ECO:0000313" key="3">
    <source>
        <dbReference type="Proteomes" id="UP001207116"/>
    </source>
</evidence>
<evidence type="ECO:0000313" key="2">
    <source>
        <dbReference type="EMBL" id="MCX2720040.1"/>
    </source>
</evidence>
<organism evidence="2 3">
    <name type="scientific">Lentiprolixibacter aurantiacus</name>
    <dbReference type="NCBI Taxonomy" id="2993939"/>
    <lineage>
        <taxon>Bacteria</taxon>
        <taxon>Pseudomonadati</taxon>
        <taxon>Bacteroidota</taxon>
        <taxon>Flavobacteriia</taxon>
        <taxon>Flavobacteriales</taxon>
        <taxon>Flavobacteriaceae</taxon>
        <taxon>Lentiprolixibacter</taxon>
    </lineage>
</organism>
<sequence length="110" mass="12532">MEQQKLPNVIIVIVLAIISYLCCCIYGVPAIILSGIGLILVRSDERKYRENPEGYSNYSQLKTAKIMAIIGLVIGVLYLIWTIYQIQSMGGWDAMMEQSREIMEQWGIEE</sequence>
<feature type="transmembrane region" description="Helical" evidence="1">
    <location>
        <begin position="66"/>
        <end position="86"/>
    </location>
</feature>
<dbReference type="NCBIfam" id="NF040945">
    <property type="entry name" value="CCC_membrane"/>
    <property type="match status" value="1"/>
</dbReference>